<dbReference type="Proteomes" id="UP000759131">
    <property type="component" value="Unassembled WGS sequence"/>
</dbReference>
<reference evidence="10" key="1">
    <citation type="submission" date="2020-11" db="EMBL/GenBank/DDBJ databases">
        <authorList>
            <person name="Tran Van P."/>
        </authorList>
    </citation>
    <scope>NUCLEOTIDE SEQUENCE</scope>
</reference>
<organism evidence="10">
    <name type="scientific">Medioppia subpectinata</name>
    <dbReference type="NCBI Taxonomy" id="1979941"/>
    <lineage>
        <taxon>Eukaryota</taxon>
        <taxon>Metazoa</taxon>
        <taxon>Ecdysozoa</taxon>
        <taxon>Arthropoda</taxon>
        <taxon>Chelicerata</taxon>
        <taxon>Arachnida</taxon>
        <taxon>Acari</taxon>
        <taxon>Acariformes</taxon>
        <taxon>Sarcoptiformes</taxon>
        <taxon>Oribatida</taxon>
        <taxon>Brachypylina</taxon>
        <taxon>Oppioidea</taxon>
        <taxon>Oppiidae</taxon>
        <taxon>Medioppia</taxon>
    </lineage>
</organism>
<evidence type="ECO:0000313" key="10">
    <source>
        <dbReference type="EMBL" id="CAD7621853.1"/>
    </source>
</evidence>
<dbReference type="PANTHER" id="PTHR12907">
    <property type="entry name" value="EGL NINE HOMOLOG-RELATED"/>
    <property type="match status" value="1"/>
</dbReference>
<dbReference type="GO" id="GO:0008198">
    <property type="term" value="F:ferrous iron binding"/>
    <property type="evidence" value="ECO:0007669"/>
    <property type="project" value="TreeGrafter"/>
</dbReference>
<dbReference type="SMART" id="SM00702">
    <property type="entry name" value="P4Hc"/>
    <property type="match status" value="1"/>
</dbReference>
<evidence type="ECO:0000259" key="9">
    <source>
        <dbReference type="PROSITE" id="PS51471"/>
    </source>
</evidence>
<proteinExistence type="predicted"/>
<keyword evidence="3" id="KW-0847">Vitamin C</keyword>
<evidence type="ECO:0000313" key="11">
    <source>
        <dbReference type="Proteomes" id="UP000759131"/>
    </source>
</evidence>
<dbReference type="InterPro" id="IPR051559">
    <property type="entry name" value="HIF_prolyl_hydroxylases"/>
</dbReference>
<comment type="cofactor">
    <cofactor evidence="1">
        <name>L-ascorbate</name>
        <dbReference type="ChEBI" id="CHEBI:38290"/>
    </cofactor>
</comment>
<evidence type="ECO:0000256" key="4">
    <source>
        <dbReference type="ARBA" id="ARBA00022964"/>
    </source>
</evidence>
<keyword evidence="6" id="KW-0408">Iron</keyword>
<evidence type="ECO:0000256" key="8">
    <source>
        <dbReference type="ARBA" id="ARBA00049134"/>
    </source>
</evidence>
<dbReference type="GO" id="GO:0071456">
    <property type="term" value="P:cellular response to hypoxia"/>
    <property type="evidence" value="ECO:0007669"/>
    <property type="project" value="TreeGrafter"/>
</dbReference>
<evidence type="ECO:0000256" key="7">
    <source>
        <dbReference type="ARBA" id="ARBA00039004"/>
    </source>
</evidence>
<sequence length="414" mass="47686">MRCHAYLVSKGVDVLYHKVKGGGGATNCSRQAYYLSLTKRLLYGSNHSYLRWEVVSVVSTTASAIDHLIHGYEPYGECRKTFTSICDDNDCGPLSDLNSVDDPSIVHTFSIPPLEDIQTGVQYNDNNDPSIVHTFSIPPLEDIQTGVQYNDNSINSEMTFKAINSRMKNTALDVYDRFDANRSQFISQSKLDKICAEVVQQLNCVGMCVIDNFLDEVSPYVHNEVHNLYNQTEFKYGMLFNNNTVRNIRGDLIYWITGNETNCRHIHDLIKTFDLIVFKCNKMNNNGLLGVYNINSRTPAMVACFPGNGSRFMKHADNYSGDGRCITCIYYVNKEWHYLSDGGCLRIYPTQMSQNVPYVDVEPVRDRLVLFWSDRRNLHEVMPTNKYRFAVTVWYFDDEERRHYKHTNRLHNNL</sequence>
<dbReference type="GO" id="GO:0031418">
    <property type="term" value="F:L-ascorbic acid binding"/>
    <property type="evidence" value="ECO:0007669"/>
    <property type="project" value="UniProtKB-KW"/>
</dbReference>
<keyword evidence="5" id="KW-0560">Oxidoreductase</keyword>
<gene>
    <name evidence="10" type="ORF">OSB1V03_LOCUS2323</name>
</gene>
<comment type="catalytic activity">
    <reaction evidence="8">
        <text>L-prolyl-[hypoxia-inducible factor alpha subunit] + 2-oxoglutarate + O2 = trans-4-hydroxy-L-prolyl-[hypoxia-inducible factor alpha subunit] + succinate + CO2</text>
        <dbReference type="Rhea" id="RHEA:48400"/>
        <dbReference type="Rhea" id="RHEA-COMP:12093"/>
        <dbReference type="Rhea" id="RHEA-COMP:12094"/>
        <dbReference type="ChEBI" id="CHEBI:15379"/>
        <dbReference type="ChEBI" id="CHEBI:16526"/>
        <dbReference type="ChEBI" id="CHEBI:16810"/>
        <dbReference type="ChEBI" id="CHEBI:30031"/>
        <dbReference type="ChEBI" id="CHEBI:50342"/>
        <dbReference type="ChEBI" id="CHEBI:61965"/>
        <dbReference type="EC" id="1.14.11.29"/>
    </reaction>
</comment>
<dbReference type="PROSITE" id="PS51471">
    <property type="entry name" value="FE2OG_OXY"/>
    <property type="match status" value="1"/>
</dbReference>
<dbReference type="InterPro" id="IPR005123">
    <property type="entry name" value="Oxoglu/Fe-dep_dioxygenase_dom"/>
</dbReference>
<dbReference type="PANTHER" id="PTHR12907:SF26">
    <property type="entry name" value="HIF PROLYL HYDROXYLASE, ISOFORM C"/>
    <property type="match status" value="1"/>
</dbReference>
<protein>
    <recommendedName>
        <fullName evidence="7">hypoxia-inducible factor-proline dioxygenase</fullName>
        <ecNumber evidence="7">1.14.11.29</ecNumber>
    </recommendedName>
</protein>
<evidence type="ECO:0000256" key="5">
    <source>
        <dbReference type="ARBA" id="ARBA00023002"/>
    </source>
</evidence>
<dbReference type="Gene3D" id="2.60.120.620">
    <property type="entry name" value="q2cbj1_9rhob like domain"/>
    <property type="match status" value="1"/>
</dbReference>
<evidence type="ECO:0000256" key="3">
    <source>
        <dbReference type="ARBA" id="ARBA00022896"/>
    </source>
</evidence>
<dbReference type="GO" id="GO:0160082">
    <property type="term" value="F:hypoxia-inducible factor-proline dioxygenase activity"/>
    <property type="evidence" value="ECO:0007669"/>
    <property type="project" value="UniProtKB-EC"/>
</dbReference>
<dbReference type="EC" id="1.14.11.29" evidence="7"/>
<dbReference type="EMBL" id="OC855362">
    <property type="protein sequence ID" value="CAD7621853.1"/>
    <property type="molecule type" value="Genomic_DNA"/>
</dbReference>
<keyword evidence="2" id="KW-0479">Metal-binding</keyword>
<evidence type="ECO:0000256" key="1">
    <source>
        <dbReference type="ARBA" id="ARBA00001961"/>
    </source>
</evidence>
<feature type="domain" description="Fe2OG dioxygenase" evidence="9">
    <location>
        <begin position="296"/>
        <end position="397"/>
    </location>
</feature>
<dbReference type="OrthoDB" id="76265at2759"/>
<accession>A0A7R9KFA5</accession>
<dbReference type="InterPro" id="IPR006620">
    <property type="entry name" value="Pro_4_hyd_alph"/>
</dbReference>
<dbReference type="AlphaFoldDB" id="A0A7R9KFA5"/>
<dbReference type="EMBL" id="CAJPIZ010000787">
    <property type="protein sequence ID" value="CAG2102283.1"/>
    <property type="molecule type" value="Genomic_DNA"/>
</dbReference>
<evidence type="ECO:0000256" key="2">
    <source>
        <dbReference type="ARBA" id="ARBA00022723"/>
    </source>
</evidence>
<dbReference type="InterPro" id="IPR044862">
    <property type="entry name" value="Pro_4_hyd_alph_FE2OG_OXY"/>
</dbReference>
<dbReference type="Pfam" id="PF13640">
    <property type="entry name" value="2OG-FeII_Oxy_3"/>
    <property type="match status" value="1"/>
</dbReference>
<evidence type="ECO:0000256" key="6">
    <source>
        <dbReference type="ARBA" id="ARBA00023004"/>
    </source>
</evidence>
<keyword evidence="11" id="KW-1185">Reference proteome</keyword>
<name>A0A7R9KFA5_9ACAR</name>
<keyword evidence="4" id="KW-0223">Dioxygenase</keyword>